<accession>A0A8J3CT19</accession>
<organism evidence="2 3">
    <name type="scientific">Algimonas arctica</name>
    <dbReference type="NCBI Taxonomy" id="1479486"/>
    <lineage>
        <taxon>Bacteria</taxon>
        <taxon>Pseudomonadati</taxon>
        <taxon>Pseudomonadota</taxon>
        <taxon>Alphaproteobacteria</taxon>
        <taxon>Maricaulales</taxon>
        <taxon>Robiginitomaculaceae</taxon>
        <taxon>Algimonas</taxon>
    </lineage>
</organism>
<proteinExistence type="predicted"/>
<dbReference type="EMBL" id="BMZH01000006">
    <property type="protein sequence ID" value="GHA95230.1"/>
    <property type="molecule type" value="Genomic_DNA"/>
</dbReference>
<dbReference type="AlphaFoldDB" id="A0A8J3CT19"/>
<protein>
    <submittedName>
        <fullName evidence="2">Uncharacterized protein</fullName>
    </submittedName>
</protein>
<feature type="chain" id="PRO_5035250670" evidence="1">
    <location>
        <begin position="27"/>
        <end position="246"/>
    </location>
</feature>
<keyword evidence="3" id="KW-1185">Reference proteome</keyword>
<dbReference type="NCBIfam" id="TIGR02001">
    <property type="entry name" value="gcw_chp"/>
    <property type="match status" value="1"/>
</dbReference>
<feature type="signal peptide" evidence="1">
    <location>
        <begin position="1"/>
        <end position="26"/>
    </location>
</feature>
<dbReference type="RefSeq" id="WP_189497589.1">
    <property type="nucleotide sequence ID" value="NZ_BMZH01000006.1"/>
</dbReference>
<sequence>MKFSKPLFGASCAILAALSAPVTAHAGDVNWSLSADLVSDYVFRGVSLADTAAQTGVEAGVGSFYAGAWFSTGVGDTSILAGDEVDLYAGYGFTLSDTVSADVGVTYYHYPQGGSLFSTNGGGSGTYEVYGGVAFDVALAPSLYAYYDFTLEAFTAEGSVSHSIAASDSVSFDLGLAAGLVDGDGFSYEYGTASATLSKAITDAASVYVGANYTLNSEDALNYSEILAGTPDSDLLWFGTGISTSF</sequence>
<name>A0A8J3CT19_9PROT</name>
<reference evidence="2" key="2">
    <citation type="submission" date="2020-09" db="EMBL/GenBank/DDBJ databases">
        <authorList>
            <person name="Sun Q."/>
            <person name="Kim S."/>
        </authorList>
    </citation>
    <scope>NUCLEOTIDE SEQUENCE</scope>
    <source>
        <strain evidence="2">KCTC 32513</strain>
    </source>
</reference>
<dbReference type="Proteomes" id="UP000634004">
    <property type="component" value="Unassembled WGS sequence"/>
</dbReference>
<keyword evidence="1" id="KW-0732">Signal</keyword>
<dbReference type="InterPro" id="IPR010239">
    <property type="entry name" value="CHP02001"/>
</dbReference>
<evidence type="ECO:0000313" key="2">
    <source>
        <dbReference type="EMBL" id="GHA95230.1"/>
    </source>
</evidence>
<comment type="caution">
    <text evidence="2">The sequence shown here is derived from an EMBL/GenBank/DDBJ whole genome shotgun (WGS) entry which is preliminary data.</text>
</comment>
<evidence type="ECO:0000256" key="1">
    <source>
        <dbReference type="SAM" id="SignalP"/>
    </source>
</evidence>
<evidence type="ECO:0000313" key="3">
    <source>
        <dbReference type="Proteomes" id="UP000634004"/>
    </source>
</evidence>
<reference evidence="2" key="1">
    <citation type="journal article" date="2014" name="Int. J. Syst. Evol. Microbiol.">
        <title>Complete genome sequence of Corynebacterium casei LMG S-19264T (=DSM 44701T), isolated from a smear-ripened cheese.</title>
        <authorList>
            <consortium name="US DOE Joint Genome Institute (JGI-PGF)"/>
            <person name="Walter F."/>
            <person name="Albersmeier A."/>
            <person name="Kalinowski J."/>
            <person name="Ruckert C."/>
        </authorList>
    </citation>
    <scope>NUCLEOTIDE SEQUENCE</scope>
    <source>
        <strain evidence="2">KCTC 32513</strain>
    </source>
</reference>
<gene>
    <name evidence="2" type="ORF">GCM10009069_17790</name>
</gene>
<dbReference type="Pfam" id="PF09694">
    <property type="entry name" value="Gcw_chp"/>
    <property type="match status" value="1"/>
</dbReference>